<sequence>MSQAPALPRCVLLYEQANARYLPVTGRQAALPVQQHTGGLFPVAIAV</sequence>
<protein>
    <submittedName>
        <fullName evidence="1">Uncharacterized protein</fullName>
    </submittedName>
</protein>
<dbReference type="EMBL" id="RIAR02000001">
    <property type="protein sequence ID" value="NSL85569.1"/>
    <property type="molecule type" value="Genomic_DNA"/>
</dbReference>
<name>A0A9Q5CZX6_9BACT</name>
<comment type="caution">
    <text evidence="1">The sequence shown here is derived from an EMBL/GenBank/DDBJ whole genome shotgun (WGS) entry which is preliminary data.</text>
</comment>
<evidence type="ECO:0000313" key="1">
    <source>
        <dbReference type="EMBL" id="NSL85569.1"/>
    </source>
</evidence>
<proteinExistence type="predicted"/>
<accession>A0A9Q5CZX6</accession>
<dbReference type="AlphaFoldDB" id="A0A9Q5CZX6"/>
<reference evidence="1" key="1">
    <citation type="submission" date="2020-05" db="EMBL/GenBank/DDBJ databases">
        <title>Chitinophaga laudate sp. nov., isolated from a tropical peat swamp.</title>
        <authorList>
            <person name="Goh C.B.S."/>
            <person name="Lee M.S."/>
            <person name="Parimannan S."/>
            <person name="Pasbakhsh P."/>
            <person name="Yule C.M."/>
            <person name="Rajandas H."/>
            <person name="Loke S."/>
            <person name="Croft L."/>
            <person name="Tan J.B.L."/>
        </authorList>
    </citation>
    <scope>NUCLEOTIDE SEQUENCE</scope>
    <source>
        <strain evidence="1">Mgbs1</strain>
    </source>
</reference>
<dbReference type="Proteomes" id="UP000281028">
    <property type="component" value="Unassembled WGS sequence"/>
</dbReference>
<organism evidence="1 2">
    <name type="scientific">Chitinophaga solisilvae</name>
    <dbReference type="NCBI Taxonomy" id="1233460"/>
    <lineage>
        <taxon>Bacteria</taxon>
        <taxon>Pseudomonadati</taxon>
        <taxon>Bacteroidota</taxon>
        <taxon>Chitinophagia</taxon>
        <taxon>Chitinophagales</taxon>
        <taxon>Chitinophagaceae</taxon>
        <taxon>Chitinophaga</taxon>
    </lineage>
</organism>
<gene>
    <name evidence="1" type="ORF">ECE50_001920</name>
</gene>
<keyword evidence="2" id="KW-1185">Reference proteome</keyword>
<evidence type="ECO:0000313" key="2">
    <source>
        <dbReference type="Proteomes" id="UP000281028"/>
    </source>
</evidence>